<dbReference type="InterPro" id="IPR036259">
    <property type="entry name" value="MFS_trans_sf"/>
</dbReference>
<dbReference type="InterPro" id="IPR005829">
    <property type="entry name" value="Sugar_transporter_CS"/>
</dbReference>
<keyword evidence="5 7" id="KW-1133">Transmembrane helix</keyword>
<feature type="transmembrane region" description="Helical" evidence="7">
    <location>
        <begin position="336"/>
        <end position="361"/>
    </location>
</feature>
<feature type="transmembrane region" description="Helical" evidence="7">
    <location>
        <begin position="60"/>
        <end position="81"/>
    </location>
</feature>
<feature type="transmembrane region" description="Helical" evidence="7">
    <location>
        <begin position="311"/>
        <end position="330"/>
    </location>
</feature>
<evidence type="ECO:0000256" key="1">
    <source>
        <dbReference type="ARBA" id="ARBA00004651"/>
    </source>
</evidence>
<keyword evidence="2" id="KW-0813">Transport</keyword>
<evidence type="ECO:0000313" key="10">
    <source>
        <dbReference type="Proteomes" id="UP000033772"/>
    </source>
</evidence>
<evidence type="ECO:0000256" key="2">
    <source>
        <dbReference type="ARBA" id="ARBA00022448"/>
    </source>
</evidence>
<dbReference type="RefSeq" id="WP_045547587.1">
    <property type="nucleotide sequence ID" value="NZ_JZDQ02000004.1"/>
</dbReference>
<evidence type="ECO:0000256" key="6">
    <source>
        <dbReference type="ARBA" id="ARBA00023136"/>
    </source>
</evidence>
<dbReference type="PROSITE" id="PS50850">
    <property type="entry name" value="MFS"/>
    <property type="match status" value="1"/>
</dbReference>
<feature type="transmembrane region" description="Helical" evidence="7">
    <location>
        <begin position="282"/>
        <end position="304"/>
    </location>
</feature>
<keyword evidence="3" id="KW-1003">Cell membrane</keyword>
<keyword evidence="4 7" id="KW-0812">Transmembrane</keyword>
<dbReference type="AlphaFoldDB" id="A0A1J4NCI6"/>
<protein>
    <submittedName>
        <fullName evidence="9">MFS transporter</fullName>
    </submittedName>
</protein>
<dbReference type="Gene3D" id="1.20.1250.20">
    <property type="entry name" value="MFS general substrate transporter like domains"/>
    <property type="match status" value="1"/>
</dbReference>
<feature type="transmembrane region" description="Helical" evidence="7">
    <location>
        <begin position="404"/>
        <end position="423"/>
    </location>
</feature>
<comment type="subcellular location">
    <subcellularLocation>
        <location evidence="1">Cell membrane</location>
        <topology evidence="1">Multi-pass membrane protein</topology>
    </subcellularLocation>
</comment>
<sequence>MAQIAANRAEVDGRTMRRVATASLTGTTIEFYDFLIYGLAAALVFNAIFFPSMGGPEGTLASIATFGVAFVFRPLGAILFGHYGDRIGRKATLITTLLIMGTSTFAIGLIPSVESIGKSAVVILVLLRALQGIALGGEWAGAALLTTEYAAHGQRGRYSMFPQLGPSLGLIIAAGAMLTTFRLMEPDAFAAWGWRIPFLASAVLVGVGLWVRLNIAETPSFKKIQSAGSRSALPILGCLRDQWRQVLLGGGIMAIVFGAFYTGASFMVAHAVGTLGLSLTQALLGVIVAAVAMSVTVIVSAWLSDVLGRRTVLLLGAAFGIVAGPLAFGVMEPGSFASFALGNSLLLCVLGLNYGPIAAFLPETFQAKYRYTGAGLGYNIAGILGGAVPLVIAEELLARWGTDGIAYFLTALALLSVVCLLVAKETSRVELDAEPAPA</sequence>
<dbReference type="PANTHER" id="PTHR43045:SF2">
    <property type="entry name" value="INNER MEMBRANE METABOLITE TRANSPORT PROTEIN YHJE"/>
    <property type="match status" value="1"/>
</dbReference>
<dbReference type="InterPro" id="IPR020846">
    <property type="entry name" value="MFS_dom"/>
</dbReference>
<keyword evidence="6 7" id="KW-0472">Membrane</keyword>
<dbReference type="PROSITE" id="PS00216">
    <property type="entry name" value="SUGAR_TRANSPORT_1"/>
    <property type="match status" value="1"/>
</dbReference>
<dbReference type="EMBL" id="JZDQ02000004">
    <property type="protein sequence ID" value="OIJ28193.1"/>
    <property type="molecule type" value="Genomic_DNA"/>
</dbReference>
<feature type="transmembrane region" description="Helical" evidence="7">
    <location>
        <begin position="196"/>
        <end position="215"/>
    </location>
</feature>
<dbReference type="PROSITE" id="PS00217">
    <property type="entry name" value="SUGAR_TRANSPORT_2"/>
    <property type="match status" value="1"/>
</dbReference>
<dbReference type="InterPro" id="IPR005828">
    <property type="entry name" value="MFS_sugar_transport-like"/>
</dbReference>
<feature type="transmembrane region" description="Helical" evidence="7">
    <location>
        <begin position="119"/>
        <end position="145"/>
    </location>
</feature>
<name>A0A1J4NCI6_9ACTN</name>
<feature type="transmembrane region" description="Helical" evidence="7">
    <location>
        <begin position="246"/>
        <end position="270"/>
    </location>
</feature>
<evidence type="ECO:0000256" key="7">
    <source>
        <dbReference type="SAM" id="Phobius"/>
    </source>
</evidence>
<evidence type="ECO:0000313" key="9">
    <source>
        <dbReference type="EMBL" id="OIJ28193.1"/>
    </source>
</evidence>
<dbReference type="Pfam" id="PF00083">
    <property type="entry name" value="Sugar_tr"/>
    <property type="match status" value="2"/>
</dbReference>
<keyword evidence="10" id="KW-1185">Reference proteome</keyword>
<gene>
    <name evidence="9" type="ORF">UG56_003865</name>
</gene>
<dbReference type="GO" id="GO:0022857">
    <property type="term" value="F:transmembrane transporter activity"/>
    <property type="evidence" value="ECO:0007669"/>
    <property type="project" value="InterPro"/>
</dbReference>
<feature type="transmembrane region" description="Helical" evidence="7">
    <location>
        <begin position="166"/>
        <end position="184"/>
    </location>
</feature>
<dbReference type="CDD" id="cd17369">
    <property type="entry name" value="MFS_ShiA_like"/>
    <property type="match status" value="1"/>
</dbReference>
<dbReference type="PANTHER" id="PTHR43045">
    <property type="entry name" value="SHIKIMATE TRANSPORTER"/>
    <property type="match status" value="1"/>
</dbReference>
<comment type="caution">
    <text evidence="9">The sequence shown here is derived from an EMBL/GenBank/DDBJ whole genome shotgun (WGS) entry which is preliminary data.</text>
</comment>
<reference evidence="9" key="1">
    <citation type="submission" date="2016-10" db="EMBL/GenBank/DDBJ databases">
        <title>Draft Genome Sequence of Nocardioides luteus Strain BAFB, an Alkane-Degrading Bacterium Isolated from JP-7 Polluted Soil.</title>
        <authorList>
            <person name="Brown L."/>
            <person name="Ruiz O.N."/>
            <person name="Gunasekera T."/>
        </authorList>
    </citation>
    <scope>NUCLEOTIDE SEQUENCE [LARGE SCALE GENOMIC DNA]</scope>
    <source>
        <strain evidence="9">BAFB</strain>
    </source>
</reference>
<dbReference type="Proteomes" id="UP000033772">
    <property type="component" value="Unassembled WGS sequence"/>
</dbReference>
<feature type="transmembrane region" description="Helical" evidence="7">
    <location>
        <begin position="93"/>
        <end position="113"/>
    </location>
</feature>
<dbReference type="GO" id="GO:0005886">
    <property type="term" value="C:plasma membrane"/>
    <property type="evidence" value="ECO:0007669"/>
    <property type="project" value="UniProtKB-SubCell"/>
</dbReference>
<dbReference type="OrthoDB" id="9066401at2"/>
<accession>A0A1J4NCI6</accession>
<evidence type="ECO:0000256" key="3">
    <source>
        <dbReference type="ARBA" id="ARBA00022475"/>
    </source>
</evidence>
<organism evidence="9 10">
    <name type="scientific">Nocardioides luteus</name>
    <dbReference type="NCBI Taxonomy" id="1844"/>
    <lineage>
        <taxon>Bacteria</taxon>
        <taxon>Bacillati</taxon>
        <taxon>Actinomycetota</taxon>
        <taxon>Actinomycetes</taxon>
        <taxon>Propionibacteriales</taxon>
        <taxon>Nocardioidaceae</taxon>
        <taxon>Nocardioides</taxon>
    </lineage>
</organism>
<proteinExistence type="predicted"/>
<dbReference type="SUPFAM" id="SSF103473">
    <property type="entry name" value="MFS general substrate transporter"/>
    <property type="match status" value="1"/>
</dbReference>
<feature type="transmembrane region" description="Helical" evidence="7">
    <location>
        <begin position="373"/>
        <end position="392"/>
    </location>
</feature>
<evidence type="ECO:0000256" key="4">
    <source>
        <dbReference type="ARBA" id="ARBA00022692"/>
    </source>
</evidence>
<evidence type="ECO:0000256" key="5">
    <source>
        <dbReference type="ARBA" id="ARBA00022989"/>
    </source>
</evidence>
<dbReference type="STRING" id="1844.UG56_003865"/>
<evidence type="ECO:0000259" key="8">
    <source>
        <dbReference type="PROSITE" id="PS50850"/>
    </source>
</evidence>
<feature type="domain" description="Major facilitator superfamily (MFS) profile" evidence="8">
    <location>
        <begin position="19"/>
        <end position="428"/>
    </location>
</feature>